<protein>
    <submittedName>
        <fullName evidence="3">Dienelactone hydrolase family protein</fullName>
    </submittedName>
</protein>
<dbReference type="PANTHER" id="PTHR22946">
    <property type="entry name" value="DIENELACTONE HYDROLASE DOMAIN-CONTAINING PROTEIN-RELATED"/>
    <property type="match status" value="1"/>
</dbReference>
<keyword evidence="4" id="KW-1185">Reference proteome</keyword>
<name>A0AAV3U5I8_9ALTE</name>
<sequence>MKYSAVIALCLLLGLAGCNKIPHEQQSVSIPVPGTDLSLAGTVIWPEGEGPFPLAILNHGTSSAANRAKFNYWRKPHVVNALIERGFAVLIPMRRGFGATGGEYRATTDGCAVEHPNFYEAGIKAGEDIVAAINFAPTIARVNSDRIILVGHSAGGYGAIAAASMVPGKVAAVANFGGGRGGRYNAWGEPCHPKVLAEAITRYTQSITAPVLWYYAENDRFFSPKAATQWFDAYTAAGGKGALVIGPAFKDNGHSILMAKDGIPIWTPSFDQFLKQYGLINSSQ</sequence>
<dbReference type="InterPro" id="IPR050261">
    <property type="entry name" value="FrsA_esterase"/>
</dbReference>
<dbReference type="SUPFAM" id="SSF53474">
    <property type="entry name" value="alpha/beta-Hydrolases"/>
    <property type="match status" value="1"/>
</dbReference>
<dbReference type="Proteomes" id="UP001409585">
    <property type="component" value="Unassembled WGS sequence"/>
</dbReference>
<evidence type="ECO:0000256" key="1">
    <source>
        <dbReference type="ARBA" id="ARBA00022801"/>
    </source>
</evidence>
<dbReference type="PROSITE" id="PS51257">
    <property type="entry name" value="PROKAR_LIPOPROTEIN"/>
    <property type="match status" value="1"/>
</dbReference>
<dbReference type="Gene3D" id="3.40.50.1820">
    <property type="entry name" value="alpha/beta hydrolase"/>
    <property type="match status" value="1"/>
</dbReference>
<accession>A0AAV3U5I8</accession>
<keyword evidence="1 3" id="KW-0378">Hydrolase</keyword>
<organism evidence="3 4">
    <name type="scientific">Halioxenophilus aromaticivorans</name>
    <dbReference type="NCBI Taxonomy" id="1306992"/>
    <lineage>
        <taxon>Bacteria</taxon>
        <taxon>Pseudomonadati</taxon>
        <taxon>Pseudomonadota</taxon>
        <taxon>Gammaproteobacteria</taxon>
        <taxon>Alteromonadales</taxon>
        <taxon>Alteromonadaceae</taxon>
        <taxon>Halioxenophilus</taxon>
    </lineage>
</organism>
<proteinExistence type="predicted"/>
<gene>
    <name evidence="3" type="ORF">GCM10025791_31880</name>
</gene>
<reference evidence="4" key="1">
    <citation type="journal article" date="2019" name="Int. J. Syst. Evol. Microbiol.">
        <title>The Global Catalogue of Microorganisms (GCM) 10K type strain sequencing project: providing services to taxonomists for standard genome sequencing and annotation.</title>
        <authorList>
            <consortium name="The Broad Institute Genomics Platform"/>
            <consortium name="The Broad Institute Genome Sequencing Center for Infectious Disease"/>
            <person name="Wu L."/>
            <person name="Ma J."/>
        </authorList>
    </citation>
    <scope>NUCLEOTIDE SEQUENCE [LARGE SCALE GENOMIC DNA]</scope>
    <source>
        <strain evidence="4">JCM 19134</strain>
    </source>
</reference>
<dbReference type="GO" id="GO:0052689">
    <property type="term" value="F:carboxylic ester hydrolase activity"/>
    <property type="evidence" value="ECO:0007669"/>
    <property type="project" value="UniProtKB-ARBA"/>
</dbReference>
<comment type="caution">
    <text evidence="3">The sequence shown here is derived from an EMBL/GenBank/DDBJ whole genome shotgun (WGS) entry which is preliminary data.</text>
</comment>
<evidence type="ECO:0000313" key="3">
    <source>
        <dbReference type="EMBL" id="GAA4949302.1"/>
    </source>
</evidence>
<evidence type="ECO:0000259" key="2">
    <source>
        <dbReference type="Pfam" id="PF01738"/>
    </source>
</evidence>
<evidence type="ECO:0000313" key="4">
    <source>
        <dbReference type="Proteomes" id="UP001409585"/>
    </source>
</evidence>
<dbReference type="AlphaFoldDB" id="A0AAV3U5I8"/>
<dbReference type="RefSeq" id="WP_345424502.1">
    <property type="nucleotide sequence ID" value="NZ_AP031496.1"/>
</dbReference>
<dbReference type="PANTHER" id="PTHR22946:SF9">
    <property type="entry name" value="POLYKETIDE TRANSFERASE AF380"/>
    <property type="match status" value="1"/>
</dbReference>
<dbReference type="Pfam" id="PF01738">
    <property type="entry name" value="DLH"/>
    <property type="match status" value="1"/>
</dbReference>
<dbReference type="InterPro" id="IPR029058">
    <property type="entry name" value="AB_hydrolase_fold"/>
</dbReference>
<feature type="domain" description="Dienelactone hydrolase" evidence="2">
    <location>
        <begin position="78"/>
        <end position="257"/>
    </location>
</feature>
<dbReference type="InterPro" id="IPR002925">
    <property type="entry name" value="Dienelactn_hydro"/>
</dbReference>
<dbReference type="EMBL" id="BAABLX010000028">
    <property type="protein sequence ID" value="GAA4949302.1"/>
    <property type="molecule type" value="Genomic_DNA"/>
</dbReference>